<dbReference type="GO" id="GO:0016829">
    <property type="term" value="F:lyase activity"/>
    <property type="evidence" value="ECO:0007669"/>
    <property type="project" value="UniProtKB-KW"/>
</dbReference>
<evidence type="ECO:0000256" key="3">
    <source>
        <dbReference type="ARBA" id="ARBA00022840"/>
    </source>
</evidence>
<feature type="domain" description="ATP-grasp" evidence="5">
    <location>
        <begin position="133"/>
        <end position="331"/>
    </location>
</feature>
<dbReference type="Proteomes" id="UP000644020">
    <property type="component" value="Unassembled WGS sequence"/>
</dbReference>
<dbReference type="GO" id="GO:0016874">
    <property type="term" value="F:ligase activity"/>
    <property type="evidence" value="ECO:0007669"/>
    <property type="project" value="UniProtKB-KW"/>
</dbReference>
<gene>
    <name evidence="6" type="ORF">GCM10010305_47100</name>
</gene>
<dbReference type="SMART" id="SM01209">
    <property type="entry name" value="GARS_A"/>
    <property type="match status" value="1"/>
</dbReference>
<dbReference type="PANTHER" id="PTHR43585">
    <property type="entry name" value="FUMIPYRROLE BIOSYNTHESIS PROTEIN C"/>
    <property type="match status" value="1"/>
</dbReference>
<name>A0A918T5M5_9ACTN</name>
<evidence type="ECO:0000256" key="4">
    <source>
        <dbReference type="PROSITE-ProRule" id="PRU00409"/>
    </source>
</evidence>
<keyword evidence="7" id="KW-1185">Reference proteome</keyword>
<dbReference type="Gene3D" id="3.40.50.20">
    <property type="match status" value="1"/>
</dbReference>
<dbReference type="Pfam" id="PF13535">
    <property type="entry name" value="ATP-grasp_4"/>
    <property type="match status" value="1"/>
</dbReference>
<evidence type="ECO:0000256" key="1">
    <source>
        <dbReference type="ARBA" id="ARBA00022598"/>
    </source>
</evidence>
<reference evidence="6" key="2">
    <citation type="submission" date="2020-09" db="EMBL/GenBank/DDBJ databases">
        <authorList>
            <person name="Sun Q."/>
            <person name="Ohkuma M."/>
        </authorList>
    </citation>
    <scope>NUCLEOTIDE SEQUENCE</scope>
    <source>
        <strain evidence="6">JCM 4518</strain>
    </source>
</reference>
<dbReference type="InterPro" id="IPR041472">
    <property type="entry name" value="BL00235/CARNS1_N"/>
</dbReference>
<evidence type="ECO:0000256" key="2">
    <source>
        <dbReference type="ARBA" id="ARBA00022741"/>
    </source>
</evidence>
<dbReference type="InterPro" id="IPR040570">
    <property type="entry name" value="LAL_C2"/>
</dbReference>
<dbReference type="InterPro" id="IPR052032">
    <property type="entry name" value="ATP-dep_AA_Ligase"/>
</dbReference>
<dbReference type="PANTHER" id="PTHR43585:SF2">
    <property type="entry name" value="ATP-GRASP ENZYME FSQD"/>
    <property type="match status" value="1"/>
</dbReference>
<dbReference type="Pfam" id="PF18130">
    <property type="entry name" value="ATPgrasp_N"/>
    <property type="match status" value="1"/>
</dbReference>
<keyword evidence="1" id="KW-0436">Ligase</keyword>
<dbReference type="AlphaFoldDB" id="A0A918T5M5"/>
<organism evidence="6 7">
    <name type="scientific">Streptomyces termitum</name>
    <dbReference type="NCBI Taxonomy" id="67368"/>
    <lineage>
        <taxon>Bacteria</taxon>
        <taxon>Bacillati</taxon>
        <taxon>Actinomycetota</taxon>
        <taxon>Actinomycetes</taxon>
        <taxon>Kitasatosporales</taxon>
        <taxon>Streptomycetaceae</taxon>
        <taxon>Streptomyces</taxon>
    </lineage>
</organism>
<evidence type="ECO:0000313" key="6">
    <source>
        <dbReference type="EMBL" id="GHA98227.1"/>
    </source>
</evidence>
<evidence type="ECO:0000313" key="7">
    <source>
        <dbReference type="Proteomes" id="UP000644020"/>
    </source>
</evidence>
<accession>A0A918T5M5</accession>
<dbReference type="InterPro" id="IPR011761">
    <property type="entry name" value="ATP-grasp"/>
</dbReference>
<dbReference type="RefSeq" id="WP_189980661.1">
    <property type="nucleotide sequence ID" value="NZ_BMUL01000013.1"/>
</dbReference>
<keyword evidence="3 4" id="KW-0067">ATP-binding</keyword>
<keyword evidence="2 4" id="KW-0547">Nucleotide-binding</keyword>
<sequence length="432" mass="44825">MTARDDRAPGGPAPAHLVFVECNTSGSGFEALAAAKRLGHRVSFLTTGLAAYTDGAGEGLDPALLDRVVPCDTDDTDAVVAAVRALHREHPVHAVLTMSEWHVLVTAEAAHRLGLAGSGPEAVAAARDKSRTRRLCRAAGVPVPGFRRVERGEALDETALPLPCVVKPVDELLSIGVKLCHTAAEARAHVHHLLEERDQTYRGRARTPAVLVEEYLDGPEYSVETLTYEGTTRVLAVTRKLLSPPPAFVETGHAVPAPLTDEVRAACEKVAADALAALGYTFGSAHVELRVTAEGPRLIEVNCRPGGDRITRLVTLATGVELVAEQIGMHLGRPPVAAGRAAGRGAAIVFLPSVPGRVDAITGTAAARAAEGVVDVGIYVAPGTETGSSGDNTDRFGHVIAVGPTSTVALARAEAAARTLALTVAAPAAALN</sequence>
<dbReference type="EMBL" id="BMUL01000013">
    <property type="protein sequence ID" value="GHA98227.1"/>
    <property type="molecule type" value="Genomic_DNA"/>
</dbReference>
<dbReference type="Pfam" id="PF18603">
    <property type="entry name" value="LAL_C2"/>
    <property type="match status" value="1"/>
</dbReference>
<dbReference type="PROSITE" id="PS50975">
    <property type="entry name" value="ATP_GRASP"/>
    <property type="match status" value="1"/>
</dbReference>
<comment type="caution">
    <text evidence="6">The sequence shown here is derived from an EMBL/GenBank/DDBJ whole genome shotgun (WGS) entry which is preliminary data.</text>
</comment>
<dbReference type="GO" id="GO:0005524">
    <property type="term" value="F:ATP binding"/>
    <property type="evidence" value="ECO:0007669"/>
    <property type="project" value="UniProtKB-UniRule"/>
</dbReference>
<reference evidence="6" key="1">
    <citation type="journal article" date="2014" name="Int. J. Syst. Evol. Microbiol.">
        <title>Complete genome sequence of Corynebacterium casei LMG S-19264T (=DSM 44701T), isolated from a smear-ripened cheese.</title>
        <authorList>
            <consortium name="US DOE Joint Genome Institute (JGI-PGF)"/>
            <person name="Walter F."/>
            <person name="Albersmeier A."/>
            <person name="Kalinowski J."/>
            <person name="Ruckert C."/>
        </authorList>
    </citation>
    <scope>NUCLEOTIDE SEQUENCE</scope>
    <source>
        <strain evidence="6">JCM 4518</strain>
    </source>
</reference>
<proteinExistence type="predicted"/>
<dbReference type="Gene3D" id="3.30.470.20">
    <property type="entry name" value="ATP-grasp fold, B domain"/>
    <property type="match status" value="1"/>
</dbReference>
<dbReference type="GO" id="GO:0046872">
    <property type="term" value="F:metal ion binding"/>
    <property type="evidence" value="ECO:0007669"/>
    <property type="project" value="InterPro"/>
</dbReference>
<keyword evidence="6" id="KW-0456">Lyase</keyword>
<protein>
    <submittedName>
        <fullName evidence="6">Argininosuccinate lyase</fullName>
    </submittedName>
</protein>
<evidence type="ECO:0000259" key="5">
    <source>
        <dbReference type="PROSITE" id="PS50975"/>
    </source>
</evidence>
<dbReference type="SUPFAM" id="SSF56059">
    <property type="entry name" value="Glutathione synthetase ATP-binding domain-like"/>
    <property type="match status" value="1"/>
</dbReference>